<dbReference type="RefSeq" id="WP_210060430.1">
    <property type="nucleotide sequence ID" value="NZ_JAGGLJ010000005.1"/>
</dbReference>
<dbReference type="Proteomes" id="UP001519306">
    <property type="component" value="Unassembled WGS sequence"/>
</dbReference>
<dbReference type="EMBL" id="JAGGLJ010000005">
    <property type="protein sequence ID" value="MBP2025130.1"/>
    <property type="molecule type" value="Genomic_DNA"/>
</dbReference>
<evidence type="ECO:0000313" key="10">
    <source>
        <dbReference type="EMBL" id="MBP2025130.1"/>
    </source>
</evidence>
<evidence type="ECO:0000256" key="4">
    <source>
        <dbReference type="ARBA" id="ARBA00022723"/>
    </source>
</evidence>
<dbReference type="Gene3D" id="1.10.260.50">
    <property type="match status" value="1"/>
</dbReference>
<evidence type="ECO:0000256" key="7">
    <source>
        <dbReference type="ARBA" id="ARBA00023014"/>
    </source>
</evidence>
<dbReference type="Gene3D" id="3.40.640.10">
    <property type="entry name" value="Type I PLP-dependent aspartate aminotransferase-like (Major domain)"/>
    <property type="match status" value="1"/>
</dbReference>
<evidence type="ECO:0000256" key="2">
    <source>
        <dbReference type="ARBA" id="ARBA00006490"/>
    </source>
</evidence>
<comment type="similarity">
    <text evidence="2">Belongs to the class-V pyridoxal-phosphate-dependent aminotransferase family. NifS/IscS subfamily.</text>
</comment>
<evidence type="ECO:0000313" key="11">
    <source>
        <dbReference type="Proteomes" id="UP001519306"/>
    </source>
</evidence>
<comment type="cofactor">
    <cofactor evidence="1">
        <name>pyridoxal 5'-phosphate</name>
        <dbReference type="ChEBI" id="CHEBI:597326"/>
    </cofactor>
</comment>
<dbReference type="PIRSF" id="PIRSF005572">
    <property type="entry name" value="NifS"/>
    <property type="match status" value="1"/>
</dbReference>
<evidence type="ECO:0000256" key="6">
    <source>
        <dbReference type="ARBA" id="ARBA00023004"/>
    </source>
</evidence>
<comment type="caution">
    <text evidence="10">The sequence shown here is derived from an EMBL/GenBank/DDBJ whole genome shotgun (WGS) entry which is preliminary data.</text>
</comment>
<dbReference type="Pfam" id="PF00266">
    <property type="entry name" value="Aminotran_5"/>
    <property type="match status" value="1"/>
</dbReference>
<accession>A0ABS4KBH5</accession>
<sequence length="382" mass="42707">MIYLDNCATTKPREEVVDVMIQALKEDFANPSSLHSLGFSAEKKVEESRKNIAKLINAAPDELYFTSGGTESNNIALHGLIKKNKRLGNKIITTKIEHASVIDQLRSYKEKGFDIVEIPVDRYGNLNTEELYNEIDGKTIVLSLFHVNNEVGSINDIENIIKKVKSINKNVLIHVDGVQAFGKIPVDVKTLGCDTYSMSGHKIYGPKGIGVLYLKNSLKISSLVIGGGQESGLRSGTENVPGILGLGKACEITYKEFNKEYEHAQKIKKYLIEKINEKFGDYEFNSTDYSSPYIVSVSFKDVRAEVLLHFLEQDEIYISTASACTSNGTHKSHVLEAIGINEKLSEGTIRICISKDIDEEQIDEFIKALEKYVSEIREIMKR</sequence>
<dbReference type="PANTHER" id="PTHR11601">
    <property type="entry name" value="CYSTEINE DESULFURYLASE FAMILY MEMBER"/>
    <property type="match status" value="1"/>
</dbReference>
<keyword evidence="6" id="KW-0408">Iron</keyword>
<evidence type="ECO:0000256" key="8">
    <source>
        <dbReference type="ARBA" id="ARBA00050776"/>
    </source>
</evidence>
<evidence type="ECO:0000256" key="5">
    <source>
        <dbReference type="ARBA" id="ARBA00022898"/>
    </source>
</evidence>
<dbReference type="InterPro" id="IPR015421">
    <property type="entry name" value="PyrdxlP-dep_Trfase_major"/>
</dbReference>
<dbReference type="InterPro" id="IPR016454">
    <property type="entry name" value="Cysteine_dSase"/>
</dbReference>
<keyword evidence="11" id="KW-1185">Reference proteome</keyword>
<proteinExistence type="inferred from homology"/>
<evidence type="ECO:0000256" key="1">
    <source>
        <dbReference type="ARBA" id="ARBA00001933"/>
    </source>
</evidence>
<keyword evidence="7" id="KW-0411">Iron-sulfur</keyword>
<feature type="domain" description="Aminotransferase class V" evidence="9">
    <location>
        <begin position="2"/>
        <end position="365"/>
    </location>
</feature>
<evidence type="ECO:0000259" key="9">
    <source>
        <dbReference type="Pfam" id="PF00266"/>
    </source>
</evidence>
<keyword evidence="3 10" id="KW-0808">Transferase</keyword>
<dbReference type="Gene3D" id="3.90.1150.10">
    <property type="entry name" value="Aspartate Aminotransferase, domain 1"/>
    <property type="match status" value="1"/>
</dbReference>
<gene>
    <name evidence="10" type="ORF">J2Z71_000655</name>
</gene>
<dbReference type="GO" id="GO:0031071">
    <property type="term" value="F:cysteine desulfurase activity"/>
    <property type="evidence" value="ECO:0007669"/>
    <property type="project" value="UniProtKB-EC"/>
</dbReference>
<dbReference type="SUPFAM" id="SSF53383">
    <property type="entry name" value="PLP-dependent transferases"/>
    <property type="match status" value="1"/>
</dbReference>
<dbReference type="InterPro" id="IPR015424">
    <property type="entry name" value="PyrdxlP-dep_Trfase"/>
</dbReference>
<reference evidence="10 11" key="1">
    <citation type="submission" date="2021-03" db="EMBL/GenBank/DDBJ databases">
        <title>Genomic Encyclopedia of Type Strains, Phase IV (KMG-IV): sequencing the most valuable type-strain genomes for metagenomic binning, comparative biology and taxonomic classification.</title>
        <authorList>
            <person name="Goeker M."/>
        </authorList>
    </citation>
    <scope>NUCLEOTIDE SEQUENCE [LARGE SCALE GENOMIC DNA]</scope>
    <source>
        <strain evidence="10 11">DSM 27563</strain>
    </source>
</reference>
<keyword evidence="4" id="KW-0479">Metal-binding</keyword>
<name>A0ABS4KBH5_9FIRM</name>
<evidence type="ECO:0000256" key="3">
    <source>
        <dbReference type="ARBA" id="ARBA00022679"/>
    </source>
</evidence>
<comment type="catalytic activity">
    <reaction evidence="8">
        <text>(sulfur carrier)-H + L-cysteine = (sulfur carrier)-SH + L-alanine</text>
        <dbReference type="Rhea" id="RHEA:43892"/>
        <dbReference type="Rhea" id="RHEA-COMP:14737"/>
        <dbReference type="Rhea" id="RHEA-COMP:14739"/>
        <dbReference type="ChEBI" id="CHEBI:29917"/>
        <dbReference type="ChEBI" id="CHEBI:35235"/>
        <dbReference type="ChEBI" id="CHEBI:57972"/>
        <dbReference type="ChEBI" id="CHEBI:64428"/>
        <dbReference type="EC" id="2.8.1.7"/>
    </reaction>
</comment>
<protein>
    <submittedName>
        <fullName evidence="10">Cysteine desulfurase</fullName>
        <ecNumber evidence="10">2.8.1.7</ecNumber>
    </submittedName>
</protein>
<dbReference type="PANTHER" id="PTHR11601:SF34">
    <property type="entry name" value="CYSTEINE DESULFURASE"/>
    <property type="match status" value="1"/>
</dbReference>
<organism evidence="10 11">
    <name type="scientific">Peptoniphilus stercorisuis</name>
    <dbReference type="NCBI Taxonomy" id="1436965"/>
    <lineage>
        <taxon>Bacteria</taxon>
        <taxon>Bacillati</taxon>
        <taxon>Bacillota</taxon>
        <taxon>Tissierellia</taxon>
        <taxon>Tissierellales</taxon>
        <taxon>Peptoniphilaceae</taxon>
        <taxon>Peptoniphilus</taxon>
    </lineage>
</organism>
<dbReference type="InterPro" id="IPR000192">
    <property type="entry name" value="Aminotrans_V_dom"/>
</dbReference>
<dbReference type="EC" id="2.8.1.7" evidence="10"/>
<dbReference type="InterPro" id="IPR015422">
    <property type="entry name" value="PyrdxlP-dep_Trfase_small"/>
</dbReference>
<keyword evidence="5" id="KW-0663">Pyridoxal phosphate</keyword>